<evidence type="ECO:0000313" key="2">
    <source>
        <dbReference type="EMBL" id="CAK9023838.1"/>
    </source>
</evidence>
<keyword evidence="3" id="KW-1185">Reference proteome</keyword>
<dbReference type="EMBL" id="CAXAMM010010646">
    <property type="protein sequence ID" value="CAK9023838.1"/>
    <property type="molecule type" value="Genomic_DNA"/>
</dbReference>
<comment type="caution">
    <text evidence="2">The sequence shown here is derived from an EMBL/GenBank/DDBJ whole genome shotgun (WGS) entry which is preliminary data.</text>
</comment>
<keyword evidence="1" id="KW-1133">Transmembrane helix</keyword>
<keyword evidence="1" id="KW-0472">Membrane</keyword>
<sequence length="186" mass="20633">MKSSLSELGRPGGRASLKEKCCCRCYSFLVCGVFVFGVLLIVMGAMKDLTLSGASDDWSFTWGFDSTGKGMLALVIGCSVTVCAFFFCCIPICCAECASSEMRHAWGQESRKCRRWCAYKCCCCCTTCFNCCNFCCEHYCCCCSQRRRDSETTNTDYVPRTDPYAVPEVPEMVEVGRPVEMKATAI</sequence>
<reference evidence="2 3" key="1">
    <citation type="submission" date="2024-02" db="EMBL/GenBank/DDBJ databases">
        <authorList>
            <person name="Chen Y."/>
            <person name="Shah S."/>
            <person name="Dougan E. K."/>
            <person name="Thang M."/>
            <person name="Chan C."/>
        </authorList>
    </citation>
    <scope>NUCLEOTIDE SEQUENCE [LARGE SCALE GENOMIC DNA]</scope>
</reference>
<dbReference type="Proteomes" id="UP001642464">
    <property type="component" value="Unassembled WGS sequence"/>
</dbReference>
<protein>
    <submittedName>
        <fullName evidence="2">Uncharacterized protein</fullName>
    </submittedName>
</protein>
<evidence type="ECO:0000313" key="3">
    <source>
        <dbReference type="Proteomes" id="UP001642464"/>
    </source>
</evidence>
<name>A0ABP0KC75_9DINO</name>
<organism evidence="2 3">
    <name type="scientific">Durusdinium trenchii</name>
    <dbReference type="NCBI Taxonomy" id="1381693"/>
    <lineage>
        <taxon>Eukaryota</taxon>
        <taxon>Sar</taxon>
        <taxon>Alveolata</taxon>
        <taxon>Dinophyceae</taxon>
        <taxon>Suessiales</taxon>
        <taxon>Symbiodiniaceae</taxon>
        <taxon>Durusdinium</taxon>
    </lineage>
</organism>
<gene>
    <name evidence="2" type="ORF">SCF082_LOCUS16365</name>
</gene>
<evidence type="ECO:0000256" key="1">
    <source>
        <dbReference type="SAM" id="Phobius"/>
    </source>
</evidence>
<proteinExistence type="predicted"/>
<keyword evidence="1" id="KW-0812">Transmembrane</keyword>
<feature type="transmembrane region" description="Helical" evidence="1">
    <location>
        <begin position="21"/>
        <end position="46"/>
    </location>
</feature>
<accession>A0ABP0KC75</accession>
<feature type="transmembrane region" description="Helical" evidence="1">
    <location>
        <begin position="71"/>
        <end position="94"/>
    </location>
</feature>